<gene>
    <name evidence="1" type="ordered locus">Plabr_2213</name>
</gene>
<dbReference type="KEGG" id="pbs:Plabr_2213"/>
<protein>
    <submittedName>
        <fullName evidence="1">Uncharacterized protein</fullName>
    </submittedName>
</protein>
<dbReference type="HOGENOM" id="CLU_2510634_0_0_0"/>
<dbReference type="AlphaFoldDB" id="F0SKW2"/>
<sequence>MSRNRALQRRQAQEYQAFAVRLSLPGTHKHHGKQDLQNAVQNSSQAVKKLGKGSKIFDESTHSRVSRFARVSVEKPAFHGHLPLP</sequence>
<proteinExistence type="predicted"/>
<keyword evidence="2" id="KW-1185">Reference proteome</keyword>
<evidence type="ECO:0000313" key="1">
    <source>
        <dbReference type="EMBL" id="ADY59815.1"/>
    </source>
</evidence>
<reference evidence="2" key="1">
    <citation type="submission" date="2011-02" db="EMBL/GenBank/DDBJ databases">
        <title>The complete genome of Planctomyces brasiliensis DSM 5305.</title>
        <authorList>
            <person name="Lucas S."/>
            <person name="Copeland A."/>
            <person name="Lapidus A."/>
            <person name="Bruce D."/>
            <person name="Goodwin L."/>
            <person name="Pitluck S."/>
            <person name="Kyrpides N."/>
            <person name="Mavromatis K."/>
            <person name="Pagani I."/>
            <person name="Ivanova N."/>
            <person name="Ovchinnikova G."/>
            <person name="Lu M."/>
            <person name="Detter J.C."/>
            <person name="Han C."/>
            <person name="Land M."/>
            <person name="Hauser L."/>
            <person name="Markowitz V."/>
            <person name="Cheng J.-F."/>
            <person name="Hugenholtz P."/>
            <person name="Woyke T."/>
            <person name="Wu D."/>
            <person name="Tindall B."/>
            <person name="Pomrenke H.G."/>
            <person name="Brambilla E."/>
            <person name="Klenk H.-P."/>
            <person name="Eisen J.A."/>
        </authorList>
    </citation>
    <scope>NUCLEOTIDE SEQUENCE [LARGE SCALE GENOMIC DNA]</scope>
    <source>
        <strain evidence="2">ATCC 49424 / DSM 5305 / JCM 21570 / NBRC 103401 / IFAM 1448</strain>
    </source>
</reference>
<evidence type="ECO:0000313" key="2">
    <source>
        <dbReference type="Proteomes" id="UP000006860"/>
    </source>
</evidence>
<accession>F0SKW2</accession>
<dbReference type="Proteomes" id="UP000006860">
    <property type="component" value="Chromosome"/>
</dbReference>
<dbReference type="EMBL" id="CP002546">
    <property type="protein sequence ID" value="ADY59815.1"/>
    <property type="molecule type" value="Genomic_DNA"/>
</dbReference>
<organism evidence="1 2">
    <name type="scientific">Rubinisphaera brasiliensis (strain ATCC 49424 / DSM 5305 / JCM 21570 / IAM 15109 / NBRC 103401 / IFAM 1448)</name>
    <name type="common">Planctomyces brasiliensis</name>
    <dbReference type="NCBI Taxonomy" id="756272"/>
    <lineage>
        <taxon>Bacteria</taxon>
        <taxon>Pseudomonadati</taxon>
        <taxon>Planctomycetota</taxon>
        <taxon>Planctomycetia</taxon>
        <taxon>Planctomycetales</taxon>
        <taxon>Planctomycetaceae</taxon>
        <taxon>Rubinisphaera</taxon>
    </lineage>
</organism>
<dbReference type="STRING" id="756272.Plabr_2213"/>
<name>F0SKW2_RUBBR</name>